<dbReference type="InterPro" id="IPR001248">
    <property type="entry name" value="Pur-cyt_permease"/>
</dbReference>
<evidence type="ECO:0000256" key="5">
    <source>
        <dbReference type="ARBA" id="ARBA00023136"/>
    </source>
</evidence>
<dbReference type="InterPro" id="IPR045225">
    <property type="entry name" value="Uracil/uridine/allantoin_perm"/>
</dbReference>
<feature type="transmembrane region" description="Helical" evidence="6">
    <location>
        <begin position="152"/>
        <end position="173"/>
    </location>
</feature>
<dbReference type="PANTHER" id="PTHR30618">
    <property type="entry name" value="NCS1 FAMILY PURINE/PYRIMIDINE TRANSPORTER"/>
    <property type="match status" value="1"/>
</dbReference>
<evidence type="ECO:0000256" key="2">
    <source>
        <dbReference type="ARBA" id="ARBA00008974"/>
    </source>
</evidence>
<evidence type="ECO:0008006" key="9">
    <source>
        <dbReference type="Google" id="ProtNLM"/>
    </source>
</evidence>
<sequence length="494" mass="54578">MDKVDFCQLGHSGQYEFIRLYDWLRAFGDRAELVAVTDSVIANNYAGEIGTPGMFHHLGFPVANRYVWGIYGSWFVILNRIMLSFVWYGFQAWVGGECLYVCLHSIFPDIETRIPNTVASEFGTTAKLVCYIIFNIISLPLIWIHPHRLNKLLMLTSGLTVAFFVTIFIWALATMSPAGLSFPPPVRVQSTGWTMVQGSISTLGAISAGILNNNDYTRFSRSPRDAFFGQVFSSPPAYVFCSMTGILVTAATQHRFPGVPPVWNLPQLLVLLQDNAPTGSTRAIMFFAGAALVASQLGINVGGNAMSGGFDISALWPSFITIRRGAYITALLSPVVNPWRLVNTATVFITVMSSYSVFLGPMVGLMVTGYYMIHRRKLKVADLYVRDARSIYWYAGGIDWRTPIAWTCGVVPHIPGFIGAVTKDKGMAIELTQLYQISFLSGFAIAAVVYWCLHWAFPDVRVQKWVAEAEEDGAFVGLEEPNKGSDSGKMEAVV</sequence>
<organism evidence="7 8">
    <name type="scientific">Discina gigas</name>
    <dbReference type="NCBI Taxonomy" id="1032678"/>
    <lineage>
        <taxon>Eukaryota</taxon>
        <taxon>Fungi</taxon>
        <taxon>Dikarya</taxon>
        <taxon>Ascomycota</taxon>
        <taxon>Pezizomycotina</taxon>
        <taxon>Pezizomycetes</taxon>
        <taxon>Pezizales</taxon>
        <taxon>Discinaceae</taxon>
        <taxon>Discina</taxon>
    </lineage>
</organism>
<accession>A0ABR3GA86</accession>
<reference evidence="7 8" key="1">
    <citation type="submission" date="2024-02" db="EMBL/GenBank/DDBJ databases">
        <title>Discinaceae phylogenomics.</title>
        <authorList>
            <person name="Dirks A.C."/>
            <person name="James T.Y."/>
        </authorList>
    </citation>
    <scope>NUCLEOTIDE SEQUENCE [LARGE SCALE GENOMIC DNA]</scope>
    <source>
        <strain evidence="7 8">ACD0624</strain>
    </source>
</reference>
<feature type="transmembrane region" description="Helical" evidence="6">
    <location>
        <begin position="283"/>
        <end position="302"/>
    </location>
</feature>
<gene>
    <name evidence="7" type="ORF">Q9L58_008391</name>
</gene>
<dbReference type="EMBL" id="JBBBZM010000154">
    <property type="protein sequence ID" value="KAL0632723.1"/>
    <property type="molecule type" value="Genomic_DNA"/>
</dbReference>
<evidence type="ECO:0000256" key="1">
    <source>
        <dbReference type="ARBA" id="ARBA00004141"/>
    </source>
</evidence>
<keyword evidence="5 6" id="KW-0472">Membrane</keyword>
<feature type="transmembrane region" description="Helical" evidence="6">
    <location>
        <begin position="434"/>
        <end position="457"/>
    </location>
</feature>
<proteinExistence type="inferred from homology"/>
<dbReference type="Gene3D" id="1.10.4160.10">
    <property type="entry name" value="Hydantoin permease"/>
    <property type="match status" value="1"/>
</dbReference>
<dbReference type="Pfam" id="PF02133">
    <property type="entry name" value="Transp_cyt_pur"/>
    <property type="match status" value="1"/>
</dbReference>
<keyword evidence="4 6" id="KW-1133">Transmembrane helix</keyword>
<feature type="transmembrane region" description="Helical" evidence="6">
    <location>
        <begin position="66"/>
        <end position="90"/>
    </location>
</feature>
<feature type="transmembrane region" description="Helical" evidence="6">
    <location>
        <begin position="193"/>
        <end position="211"/>
    </location>
</feature>
<comment type="subcellular location">
    <subcellularLocation>
        <location evidence="1">Membrane</location>
        <topology evidence="1">Multi-pass membrane protein</topology>
    </subcellularLocation>
</comment>
<comment type="similarity">
    <text evidence="2">Belongs to the purine-cytosine permease (2.A.39) family.</text>
</comment>
<evidence type="ECO:0000256" key="3">
    <source>
        <dbReference type="ARBA" id="ARBA00022692"/>
    </source>
</evidence>
<keyword evidence="3 6" id="KW-0812">Transmembrane</keyword>
<evidence type="ECO:0000256" key="4">
    <source>
        <dbReference type="ARBA" id="ARBA00022989"/>
    </source>
</evidence>
<dbReference type="Proteomes" id="UP001447188">
    <property type="component" value="Unassembled WGS sequence"/>
</dbReference>
<feature type="transmembrane region" description="Helical" evidence="6">
    <location>
        <begin position="347"/>
        <end position="373"/>
    </location>
</feature>
<feature type="transmembrane region" description="Helical" evidence="6">
    <location>
        <begin position="125"/>
        <end position="145"/>
    </location>
</feature>
<protein>
    <recommendedName>
        <fullName evidence="9">Allantoin permease</fullName>
    </recommendedName>
</protein>
<keyword evidence="8" id="KW-1185">Reference proteome</keyword>
<name>A0ABR3GA86_9PEZI</name>
<dbReference type="PANTHER" id="PTHR30618:SF4">
    <property type="entry name" value="ALLANTOIN PERMEASE"/>
    <property type="match status" value="1"/>
</dbReference>
<comment type="caution">
    <text evidence="7">The sequence shown here is derived from an EMBL/GenBank/DDBJ whole genome shotgun (WGS) entry which is preliminary data.</text>
</comment>
<evidence type="ECO:0000256" key="6">
    <source>
        <dbReference type="SAM" id="Phobius"/>
    </source>
</evidence>
<evidence type="ECO:0000313" key="7">
    <source>
        <dbReference type="EMBL" id="KAL0632723.1"/>
    </source>
</evidence>
<evidence type="ECO:0000313" key="8">
    <source>
        <dbReference type="Proteomes" id="UP001447188"/>
    </source>
</evidence>